<dbReference type="EMBL" id="CM004390">
    <property type="protein sequence ID" value="OAY52045.1"/>
    <property type="molecule type" value="Genomic_DNA"/>
</dbReference>
<feature type="region of interest" description="Disordered" evidence="1">
    <location>
        <begin position="76"/>
        <end position="111"/>
    </location>
</feature>
<evidence type="ECO:0000313" key="2">
    <source>
        <dbReference type="EMBL" id="OAY52045.1"/>
    </source>
</evidence>
<name>A0A2C9VZP5_MANES</name>
<feature type="compositionally biased region" description="Low complexity" evidence="1">
    <location>
        <begin position="81"/>
        <end position="100"/>
    </location>
</feature>
<accession>A0A2C9VZP5</accession>
<organism evidence="2">
    <name type="scientific">Manihot esculenta</name>
    <name type="common">Cassava</name>
    <name type="synonym">Jatropha manihot</name>
    <dbReference type="NCBI Taxonomy" id="3983"/>
    <lineage>
        <taxon>Eukaryota</taxon>
        <taxon>Viridiplantae</taxon>
        <taxon>Streptophyta</taxon>
        <taxon>Embryophyta</taxon>
        <taxon>Tracheophyta</taxon>
        <taxon>Spermatophyta</taxon>
        <taxon>Magnoliopsida</taxon>
        <taxon>eudicotyledons</taxon>
        <taxon>Gunneridae</taxon>
        <taxon>Pentapetalae</taxon>
        <taxon>rosids</taxon>
        <taxon>fabids</taxon>
        <taxon>Malpighiales</taxon>
        <taxon>Euphorbiaceae</taxon>
        <taxon>Crotonoideae</taxon>
        <taxon>Manihoteae</taxon>
        <taxon>Manihot</taxon>
    </lineage>
</organism>
<dbReference type="AlphaFoldDB" id="A0A2C9VZP5"/>
<feature type="region of interest" description="Disordered" evidence="1">
    <location>
        <begin position="1"/>
        <end position="36"/>
    </location>
</feature>
<feature type="compositionally biased region" description="Polar residues" evidence="1">
    <location>
        <begin position="101"/>
        <end position="111"/>
    </location>
</feature>
<sequence length="241" mass="28025">MNELKGLIMRIQRNESQLSRSKTKEQRESIEASRKFNHPWGSSTKLEFPRFDGERLDGWLLCCEYFFEIGKITPENRNKPNTFSKQNTSTTQNSNSQGNSKRYNQNQKTTRPFLTSKEMDEKGAKNLCYWCDEKYSPGHKCKKRQLYVLQIKEIIEEDEKETMIQEIEGEAEGVQSGCCGKVRLHILIDSGSTHNFINKQTVQKLPYTMEDVNNIWVEIAKSQSGVIKEIKSKWPAMNELL</sequence>
<protein>
    <recommendedName>
        <fullName evidence="3">Retrotransposon gag domain-containing protein</fullName>
    </recommendedName>
</protein>
<evidence type="ECO:0000256" key="1">
    <source>
        <dbReference type="SAM" id="MobiDB-lite"/>
    </source>
</evidence>
<feature type="compositionally biased region" description="Basic and acidic residues" evidence="1">
    <location>
        <begin position="22"/>
        <end position="34"/>
    </location>
</feature>
<proteinExistence type="predicted"/>
<evidence type="ECO:0008006" key="3">
    <source>
        <dbReference type="Google" id="ProtNLM"/>
    </source>
</evidence>
<gene>
    <name evidence="2" type="ORF">MANES_04G053000</name>
</gene>
<reference evidence="2" key="1">
    <citation type="submission" date="2016-02" db="EMBL/GenBank/DDBJ databases">
        <title>WGS assembly of Manihot esculenta.</title>
        <authorList>
            <person name="Bredeson J.V."/>
            <person name="Prochnik S.E."/>
            <person name="Lyons J.B."/>
            <person name="Schmutz J."/>
            <person name="Grimwood J."/>
            <person name="Vrebalov J."/>
            <person name="Bart R.S."/>
            <person name="Amuge T."/>
            <person name="Ferguson M.E."/>
            <person name="Green R."/>
            <person name="Putnam N."/>
            <person name="Stites J."/>
            <person name="Rounsley S."/>
            <person name="Rokhsar D.S."/>
        </authorList>
    </citation>
    <scope>NUCLEOTIDE SEQUENCE [LARGE SCALE GENOMIC DNA]</scope>
    <source>
        <tissue evidence="2">Leaf</tissue>
    </source>
</reference>